<dbReference type="EMBL" id="JADFTS010000001">
    <property type="protein sequence ID" value="KAF9624155.1"/>
    <property type="molecule type" value="Genomic_DNA"/>
</dbReference>
<dbReference type="OrthoDB" id="5835829at2759"/>
<dbReference type="PANTHER" id="PTHR11926">
    <property type="entry name" value="GLUCOSYL/GLUCURONOSYL TRANSFERASES"/>
    <property type="match status" value="1"/>
</dbReference>
<dbReference type="InterPro" id="IPR002213">
    <property type="entry name" value="UDP_glucos_trans"/>
</dbReference>
<comment type="similarity">
    <text evidence="1">Belongs to the UDP-glycosyltransferase family.</text>
</comment>
<protein>
    <recommendedName>
        <fullName evidence="5">UDP-glycosyltransferase</fullName>
    </recommendedName>
</protein>
<evidence type="ECO:0000256" key="1">
    <source>
        <dbReference type="ARBA" id="ARBA00009995"/>
    </source>
</evidence>
<evidence type="ECO:0000313" key="3">
    <source>
        <dbReference type="EMBL" id="KAF9624155.1"/>
    </source>
</evidence>
<dbReference type="GO" id="GO:0080043">
    <property type="term" value="F:quercetin 3-O-glucosyltransferase activity"/>
    <property type="evidence" value="ECO:0007669"/>
    <property type="project" value="TreeGrafter"/>
</dbReference>
<dbReference type="FunFam" id="3.40.50.2000:FF:000108">
    <property type="entry name" value="UDP-glycosyltransferase 83A1"/>
    <property type="match status" value="1"/>
</dbReference>
<sequence>MTIINDQPHVLVIPYPAQGHVMPLMRLSNCLVERGFRITFVITEFIHDRLINALPEKGKELVGINLVTISEFTLDERKDQNKSDDAVYSNLPAELEKLIKVNESSDSGKIACVIADETLAWALDVAKRMGIRRASFIPVAAGVKAFVYHIPKLIESGVIDENGTTKIKEETVMWSPNMPSLKTAHFMWNCMAGLVSPEIMFQTVIDANKSSKSAEWVLCNTFEELEPAALALVRNLLPIGPLLSTNQVGNLWPEDSTCLSWLDQQATRSVVYVAFGSIAIFNQRQFDELALGLELLGRPFLWVFRSQSDLFGRPTTTFPDGFQDRVAQIGKIVAWAPQQKVLAHPSIACFVTHCGWNSTVEGVSMGVPFLCWPHFADQLFDGDYITDTWRVGLGLNPDEDGIISKDEIKRKSNQLLQSAEIRENALKLKEMAMKSVGKGGSSSKNLELFLEELKT</sequence>
<dbReference type="PANTHER" id="PTHR11926:SF1412">
    <property type="entry name" value="UDP-GLYCOSYLTRANSFERASE 83A1-LIKE"/>
    <property type="match status" value="1"/>
</dbReference>
<keyword evidence="2" id="KW-0808">Transferase</keyword>
<dbReference type="Gene3D" id="3.40.50.2000">
    <property type="entry name" value="Glycogen Phosphorylase B"/>
    <property type="match status" value="2"/>
</dbReference>
<dbReference type="GO" id="GO:0080044">
    <property type="term" value="F:quercetin 7-O-glucosyltransferase activity"/>
    <property type="evidence" value="ECO:0007669"/>
    <property type="project" value="TreeGrafter"/>
</dbReference>
<keyword evidence="4" id="KW-1185">Reference proteome</keyword>
<accession>A0A835IS87</accession>
<dbReference type="AlphaFoldDB" id="A0A835IS87"/>
<dbReference type="Proteomes" id="UP000631114">
    <property type="component" value="Unassembled WGS sequence"/>
</dbReference>
<dbReference type="CDD" id="cd03784">
    <property type="entry name" value="GT1_Gtf-like"/>
    <property type="match status" value="1"/>
</dbReference>
<dbReference type="Pfam" id="PF00201">
    <property type="entry name" value="UDPGT"/>
    <property type="match status" value="1"/>
</dbReference>
<evidence type="ECO:0000256" key="2">
    <source>
        <dbReference type="ARBA" id="ARBA00022679"/>
    </source>
</evidence>
<name>A0A835IS87_9MAGN</name>
<gene>
    <name evidence="3" type="ORF">IFM89_008093</name>
</gene>
<organism evidence="3 4">
    <name type="scientific">Coptis chinensis</name>
    <dbReference type="NCBI Taxonomy" id="261450"/>
    <lineage>
        <taxon>Eukaryota</taxon>
        <taxon>Viridiplantae</taxon>
        <taxon>Streptophyta</taxon>
        <taxon>Embryophyta</taxon>
        <taxon>Tracheophyta</taxon>
        <taxon>Spermatophyta</taxon>
        <taxon>Magnoliopsida</taxon>
        <taxon>Ranunculales</taxon>
        <taxon>Ranunculaceae</taxon>
        <taxon>Coptidoideae</taxon>
        <taxon>Coptis</taxon>
    </lineage>
</organism>
<reference evidence="3 4" key="1">
    <citation type="submission" date="2020-10" db="EMBL/GenBank/DDBJ databases">
        <title>The Coptis chinensis genome and diversification of protoberbering-type alkaloids.</title>
        <authorList>
            <person name="Wang B."/>
            <person name="Shu S."/>
            <person name="Song C."/>
            <person name="Liu Y."/>
        </authorList>
    </citation>
    <scope>NUCLEOTIDE SEQUENCE [LARGE SCALE GENOMIC DNA]</scope>
    <source>
        <strain evidence="3">HL-2020</strain>
        <tissue evidence="3">Leaf</tissue>
    </source>
</reference>
<proteinExistence type="inferred from homology"/>
<dbReference type="FunFam" id="3.40.50.2000:FF:000061">
    <property type="entry name" value="UDP-glycosyltransferase 83A1"/>
    <property type="match status" value="1"/>
</dbReference>
<evidence type="ECO:0008006" key="5">
    <source>
        <dbReference type="Google" id="ProtNLM"/>
    </source>
</evidence>
<dbReference type="SUPFAM" id="SSF53756">
    <property type="entry name" value="UDP-Glycosyltransferase/glycogen phosphorylase"/>
    <property type="match status" value="1"/>
</dbReference>
<comment type="caution">
    <text evidence="3">The sequence shown here is derived from an EMBL/GenBank/DDBJ whole genome shotgun (WGS) entry which is preliminary data.</text>
</comment>
<evidence type="ECO:0000313" key="4">
    <source>
        <dbReference type="Proteomes" id="UP000631114"/>
    </source>
</evidence>